<proteinExistence type="predicted"/>
<evidence type="ECO:0000313" key="1">
    <source>
        <dbReference type="EMBL" id="JAI02265.1"/>
    </source>
</evidence>
<reference evidence="1" key="2">
    <citation type="journal article" date="2015" name="Fish Shellfish Immunol.">
        <title>Early steps in the European eel (Anguilla anguilla)-Vibrio vulnificus interaction in the gills: Role of the RtxA13 toxin.</title>
        <authorList>
            <person name="Callol A."/>
            <person name="Pajuelo D."/>
            <person name="Ebbesson L."/>
            <person name="Teles M."/>
            <person name="MacKenzie S."/>
            <person name="Amaro C."/>
        </authorList>
    </citation>
    <scope>NUCLEOTIDE SEQUENCE</scope>
</reference>
<organism evidence="1">
    <name type="scientific">Anguilla anguilla</name>
    <name type="common">European freshwater eel</name>
    <name type="synonym">Muraena anguilla</name>
    <dbReference type="NCBI Taxonomy" id="7936"/>
    <lineage>
        <taxon>Eukaryota</taxon>
        <taxon>Metazoa</taxon>
        <taxon>Chordata</taxon>
        <taxon>Craniata</taxon>
        <taxon>Vertebrata</taxon>
        <taxon>Euteleostomi</taxon>
        <taxon>Actinopterygii</taxon>
        <taxon>Neopterygii</taxon>
        <taxon>Teleostei</taxon>
        <taxon>Anguilliformes</taxon>
        <taxon>Anguillidae</taxon>
        <taxon>Anguilla</taxon>
    </lineage>
</organism>
<accession>A0A0E9XHY6</accession>
<sequence>MVVEFSSIMAPIHQFHKRLIFALALIHDIHYTRVIKLKRLFFQAQILFFEKTM</sequence>
<dbReference type="AlphaFoldDB" id="A0A0E9XHY6"/>
<name>A0A0E9XHY6_ANGAN</name>
<protein>
    <submittedName>
        <fullName evidence="1">Uncharacterized protein</fullName>
    </submittedName>
</protein>
<dbReference type="EMBL" id="GBXM01006313">
    <property type="protein sequence ID" value="JAI02265.1"/>
    <property type="molecule type" value="Transcribed_RNA"/>
</dbReference>
<reference evidence="1" key="1">
    <citation type="submission" date="2014-11" db="EMBL/GenBank/DDBJ databases">
        <authorList>
            <person name="Amaro Gonzalez C."/>
        </authorList>
    </citation>
    <scope>NUCLEOTIDE SEQUENCE</scope>
</reference>